<evidence type="ECO:0000313" key="4">
    <source>
        <dbReference type="Proteomes" id="UP000019132"/>
    </source>
</evidence>
<sequence length="442" mass="48497">MEPSPSQETPPPHATLGLATSPTLHLLRPDRERLPLLRAKPLGRYVPVLPASDDDDEDINGSGDDSKSEWQDGEWNPEEGEIIDDAASDNDHASSPSVATSTASTKNSRYLREIDRQAILVRLENGEKQAELAREFNVSRAAICNLNKHRDDVMARAQAGNPYAKHPKKPRALSTTSTRKKVRTRNRHRGVSPPTVATAAEATSPAPKTKSCPLSVSHLDPVPSSEQCVASNQSHPSRLHSIQQLCSRSVAMLLTKVHDRNTAPQEFQRVTSRLIHALVEETLSRVPIKHVQVQVSDHEWLNGLQGATPTCAISMERTLCPVLDTFHLLEPQCPSGYLRVIRATNNNRVPVMVHILDAHLPSNLLQHTVLLLDLVSSSSELVCAAIQKLLDHGVMECQITLVTVFALSDVVAAVNLQFPSVCMLTTEIVKARSSGDNDEKML</sequence>
<feature type="region of interest" description="Disordered" evidence="1">
    <location>
        <begin position="162"/>
        <end position="214"/>
    </location>
</feature>
<feature type="compositionally biased region" description="Low complexity" evidence="1">
    <location>
        <begin position="93"/>
        <end position="105"/>
    </location>
</feature>
<name>K3WQR3_GLOUD</name>
<feature type="region of interest" description="Disordered" evidence="1">
    <location>
        <begin position="1"/>
        <end position="106"/>
    </location>
</feature>
<dbReference type="eggNOG" id="KOG1017">
    <property type="taxonomic scope" value="Eukaryota"/>
</dbReference>
<reference evidence="4" key="2">
    <citation type="submission" date="2010-04" db="EMBL/GenBank/DDBJ databases">
        <authorList>
            <person name="Buell R."/>
            <person name="Hamilton J."/>
            <person name="Hostetler J."/>
        </authorList>
    </citation>
    <scope>NUCLEOTIDE SEQUENCE [LARGE SCALE GENOMIC DNA]</scope>
    <source>
        <strain evidence="4">DAOM:BR144</strain>
    </source>
</reference>
<dbReference type="OMA" id="DSKSEWQ"/>
<dbReference type="SUPFAM" id="SSF53271">
    <property type="entry name" value="PRTase-like"/>
    <property type="match status" value="1"/>
</dbReference>
<dbReference type="STRING" id="431595.K3WQR3"/>
<dbReference type="VEuPathDB" id="FungiDB:PYU1_G007289"/>
<feature type="domain" description="Phosphoribosyltransferase" evidence="2">
    <location>
        <begin position="249"/>
        <end position="428"/>
    </location>
</feature>
<reference evidence="3" key="3">
    <citation type="submission" date="2015-02" db="UniProtKB">
        <authorList>
            <consortium name="EnsemblProtists"/>
        </authorList>
    </citation>
    <scope>IDENTIFICATION</scope>
    <source>
        <strain evidence="3">DAOM BR144</strain>
    </source>
</reference>
<dbReference type="Gene3D" id="3.40.50.2020">
    <property type="match status" value="1"/>
</dbReference>
<feature type="compositionally biased region" description="Basic residues" evidence="1">
    <location>
        <begin position="178"/>
        <end position="190"/>
    </location>
</feature>
<accession>K3WQR3</accession>
<dbReference type="InterPro" id="IPR000836">
    <property type="entry name" value="PRTase_dom"/>
</dbReference>
<dbReference type="HOGENOM" id="CLU_027248_1_0_1"/>
<dbReference type="EMBL" id="GL376629">
    <property type="status" value="NOT_ANNOTATED_CDS"/>
    <property type="molecule type" value="Genomic_DNA"/>
</dbReference>
<dbReference type="InParanoid" id="K3WQR3"/>
<reference evidence="4" key="1">
    <citation type="journal article" date="2010" name="Genome Biol.">
        <title>Genome sequence of the necrotrophic plant pathogen Pythium ultimum reveals original pathogenicity mechanisms and effector repertoire.</title>
        <authorList>
            <person name="Levesque C.A."/>
            <person name="Brouwer H."/>
            <person name="Cano L."/>
            <person name="Hamilton J.P."/>
            <person name="Holt C."/>
            <person name="Huitema E."/>
            <person name="Raffaele S."/>
            <person name="Robideau G.P."/>
            <person name="Thines M."/>
            <person name="Win J."/>
            <person name="Zerillo M.M."/>
            <person name="Beakes G.W."/>
            <person name="Boore J.L."/>
            <person name="Busam D."/>
            <person name="Dumas B."/>
            <person name="Ferriera S."/>
            <person name="Fuerstenberg S.I."/>
            <person name="Gachon C.M."/>
            <person name="Gaulin E."/>
            <person name="Govers F."/>
            <person name="Grenville-Briggs L."/>
            <person name="Horner N."/>
            <person name="Hostetler J."/>
            <person name="Jiang R.H."/>
            <person name="Johnson J."/>
            <person name="Krajaejun T."/>
            <person name="Lin H."/>
            <person name="Meijer H.J."/>
            <person name="Moore B."/>
            <person name="Morris P."/>
            <person name="Phuntmart V."/>
            <person name="Puiu D."/>
            <person name="Shetty J."/>
            <person name="Stajich J.E."/>
            <person name="Tripathy S."/>
            <person name="Wawra S."/>
            <person name="van West P."/>
            <person name="Whitty B.R."/>
            <person name="Coutinho P.M."/>
            <person name="Henrissat B."/>
            <person name="Martin F."/>
            <person name="Thomas P.D."/>
            <person name="Tyler B.M."/>
            <person name="De Vries R.P."/>
            <person name="Kamoun S."/>
            <person name="Yandell M."/>
            <person name="Tisserat N."/>
            <person name="Buell C.R."/>
        </authorList>
    </citation>
    <scope>NUCLEOTIDE SEQUENCE</scope>
    <source>
        <strain evidence="4">DAOM:BR144</strain>
    </source>
</reference>
<evidence type="ECO:0000259" key="2">
    <source>
        <dbReference type="Pfam" id="PF14681"/>
    </source>
</evidence>
<evidence type="ECO:0000256" key="1">
    <source>
        <dbReference type="SAM" id="MobiDB-lite"/>
    </source>
</evidence>
<dbReference type="Pfam" id="PF14681">
    <property type="entry name" value="UPRTase"/>
    <property type="match status" value="1"/>
</dbReference>
<keyword evidence="4" id="KW-1185">Reference proteome</keyword>
<protein>
    <recommendedName>
        <fullName evidence="2">Phosphoribosyltransferase domain-containing protein</fullName>
    </recommendedName>
</protein>
<proteinExistence type="predicted"/>
<feature type="compositionally biased region" description="Acidic residues" evidence="1">
    <location>
        <begin position="71"/>
        <end position="88"/>
    </location>
</feature>
<organism evidence="3 4">
    <name type="scientific">Globisporangium ultimum (strain ATCC 200006 / CBS 805.95 / DAOM BR144)</name>
    <name type="common">Pythium ultimum</name>
    <dbReference type="NCBI Taxonomy" id="431595"/>
    <lineage>
        <taxon>Eukaryota</taxon>
        <taxon>Sar</taxon>
        <taxon>Stramenopiles</taxon>
        <taxon>Oomycota</taxon>
        <taxon>Peronosporomycetes</taxon>
        <taxon>Pythiales</taxon>
        <taxon>Pythiaceae</taxon>
        <taxon>Globisporangium</taxon>
    </lineage>
</organism>
<dbReference type="Gene3D" id="1.10.10.60">
    <property type="entry name" value="Homeodomain-like"/>
    <property type="match status" value="1"/>
</dbReference>
<dbReference type="EnsemblProtists" id="PYU1_T007305">
    <property type="protein sequence ID" value="PYU1_T007305"/>
    <property type="gene ID" value="PYU1_G007289"/>
</dbReference>
<dbReference type="Proteomes" id="UP000019132">
    <property type="component" value="Unassembled WGS sequence"/>
</dbReference>
<evidence type="ECO:0000313" key="3">
    <source>
        <dbReference type="EnsemblProtists" id="PYU1_T007305"/>
    </source>
</evidence>
<dbReference type="InterPro" id="IPR029057">
    <property type="entry name" value="PRTase-like"/>
</dbReference>
<dbReference type="AlphaFoldDB" id="K3WQR3"/>